<organism evidence="2 3">
    <name type="scientific">Amycolatopsis tolypomycina</name>
    <dbReference type="NCBI Taxonomy" id="208445"/>
    <lineage>
        <taxon>Bacteria</taxon>
        <taxon>Bacillati</taxon>
        <taxon>Actinomycetota</taxon>
        <taxon>Actinomycetes</taxon>
        <taxon>Pseudonocardiales</taxon>
        <taxon>Pseudonocardiaceae</taxon>
        <taxon>Amycolatopsis</taxon>
    </lineage>
</organism>
<dbReference type="InterPro" id="IPR007138">
    <property type="entry name" value="ABM_dom"/>
</dbReference>
<sequence>MSDQETFRVILRFEIKEGVEAEFERTWLDIADVITGHPANRGQWLLRGTQPGAPVYFVISDWTSEPEFRAFERSDDHLEHRVKLHPFRTGGSMETTTVVHAPQAAGASR</sequence>
<dbReference type="GO" id="GO:0004497">
    <property type="term" value="F:monooxygenase activity"/>
    <property type="evidence" value="ECO:0007669"/>
    <property type="project" value="UniProtKB-KW"/>
</dbReference>
<keyword evidence="2" id="KW-0503">Monooxygenase</keyword>
<evidence type="ECO:0000259" key="1">
    <source>
        <dbReference type="PROSITE" id="PS51725"/>
    </source>
</evidence>
<dbReference type="Pfam" id="PF03992">
    <property type="entry name" value="ABM"/>
    <property type="match status" value="1"/>
</dbReference>
<keyword evidence="3" id="KW-1185">Reference proteome</keyword>
<dbReference type="STRING" id="208445.SAMN04489727_4382"/>
<dbReference type="Proteomes" id="UP000199622">
    <property type="component" value="Unassembled WGS sequence"/>
</dbReference>
<dbReference type="EMBL" id="FNSO01000004">
    <property type="protein sequence ID" value="SEC60831.1"/>
    <property type="molecule type" value="Genomic_DNA"/>
</dbReference>
<evidence type="ECO:0000313" key="2">
    <source>
        <dbReference type="EMBL" id="SEC60831.1"/>
    </source>
</evidence>
<dbReference type="SUPFAM" id="SSF54909">
    <property type="entry name" value="Dimeric alpha+beta barrel"/>
    <property type="match status" value="1"/>
</dbReference>
<dbReference type="RefSeq" id="WP_091310225.1">
    <property type="nucleotide sequence ID" value="NZ_FNSO01000004.1"/>
</dbReference>
<feature type="domain" description="ABM" evidence="1">
    <location>
        <begin position="7"/>
        <end position="99"/>
    </location>
</feature>
<protein>
    <submittedName>
        <fullName evidence="2">Heme-degrading monooxygenase HmoA</fullName>
    </submittedName>
</protein>
<accession>A0A1H4TXP4</accession>
<dbReference type="InterPro" id="IPR011008">
    <property type="entry name" value="Dimeric_a/b-barrel"/>
</dbReference>
<gene>
    <name evidence="2" type="ORF">SAMN04489727_4382</name>
</gene>
<dbReference type="PROSITE" id="PS51725">
    <property type="entry name" value="ABM"/>
    <property type="match status" value="1"/>
</dbReference>
<reference evidence="3" key="1">
    <citation type="submission" date="2016-10" db="EMBL/GenBank/DDBJ databases">
        <authorList>
            <person name="Varghese N."/>
            <person name="Submissions S."/>
        </authorList>
    </citation>
    <scope>NUCLEOTIDE SEQUENCE [LARGE SCALE GENOMIC DNA]</scope>
    <source>
        <strain evidence="3">DSM 44544</strain>
    </source>
</reference>
<dbReference type="AlphaFoldDB" id="A0A1H4TXP4"/>
<dbReference type="Gene3D" id="3.30.70.100">
    <property type="match status" value="1"/>
</dbReference>
<name>A0A1H4TXP4_9PSEU</name>
<keyword evidence="2" id="KW-0560">Oxidoreductase</keyword>
<evidence type="ECO:0000313" key="3">
    <source>
        <dbReference type="Proteomes" id="UP000199622"/>
    </source>
</evidence>
<proteinExistence type="predicted"/>
<dbReference type="OrthoDB" id="3536734at2"/>